<feature type="domain" description="PDZ" evidence="6">
    <location>
        <begin position="284"/>
        <end position="375"/>
    </location>
</feature>
<evidence type="ECO:0000256" key="5">
    <source>
        <dbReference type="SAM" id="Phobius"/>
    </source>
</evidence>
<feature type="domain" description="PDZ" evidence="6">
    <location>
        <begin position="422"/>
        <end position="497"/>
    </location>
</feature>
<dbReference type="InterPro" id="IPR001940">
    <property type="entry name" value="Peptidase_S1C"/>
</dbReference>
<reference evidence="7 8" key="1">
    <citation type="submission" date="2018-05" db="EMBL/GenBank/DDBJ databases">
        <title>Rhodohalobacter halophilus gen. nov., sp. nov., a moderately halophilic member of the family Balneolaceae.</title>
        <authorList>
            <person name="Liu Z.-W."/>
        </authorList>
    </citation>
    <scope>NUCLEOTIDE SEQUENCE [LARGE SCALE GENOMIC DNA]</scope>
    <source>
        <strain evidence="7 8">8A47</strain>
    </source>
</reference>
<dbReference type="PANTHER" id="PTHR43343">
    <property type="entry name" value="PEPTIDASE S12"/>
    <property type="match status" value="1"/>
</dbReference>
<evidence type="ECO:0000256" key="3">
    <source>
        <dbReference type="ARBA" id="ARBA00022801"/>
    </source>
</evidence>
<feature type="transmembrane region" description="Helical" evidence="5">
    <location>
        <begin position="7"/>
        <end position="27"/>
    </location>
</feature>
<protein>
    <recommendedName>
        <fullName evidence="6">PDZ domain-containing protein</fullName>
    </recommendedName>
</protein>
<dbReference type="PANTHER" id="PTHR43343:SF3">
    <property type="entry name" value="PROTEASE DO-LIKE 8, CHLOROPLASTIC"/>
    <property type="match status" value="1"/>
</dbReference>
<keyword evidence="4" id="KW-0720">Serine protease</keyword>
<dbReference type="PROSITE" id="PS50106">
    <property type="entry name" value="PDZ"/>
    <property type="match status" value="2"/>
</dbReference>
<gene>
    <name evidence="7" type="ORF">DDZ15_06345</name>
</gene>
<name>A0A316TR45_9BACT</name>
<dbReference type="InterPro" id="IPR036034">
    <property type="entry name" value="PDZ_sf"/>
</dbReference>
<accession>A0A316TR45</accession>
<evidence type="ECO:0000256" key="1">
    <source>
        <dbReference type="ARBA" id="ARBA00010541"/>
    </source>
</evidence>
<dbReference type="InterPro" id="IPR051201">
    <property type="entry name" value="Chloro_Bact_Ser_Proteases"/>
</dbReference>
<dbReference type="SUPFAM" id="SSF50494">
    <property type="entry name" value="Trypsin-like serine proteases"/>
    <property type="match status" value="1"/>
</dbReference>
<dbReference type="SUPFAM" id="SSF50156">
    <property type="entry name" value="PDZ domain-like"/>
    <property type="match status" value="2"/>
</dbReference>
<dbReference type="Pfam" id="PF13365">
    <property type="entry name" value="Trypsin_2"/>
    <property type="match status" value="1"/>
</dbReference>
<dbReference type="Gene3D" id="2.40.10.120">
    <property type="match status" value="1"/>
</dbReference>
<keyword evidence="5" id="KW-0472">Membrane</keyword>
<evidence type="ECO:0000313" key="8">
    <source>
        <dbReference type="Proteomes" id="UP000245533"/>
    </source>
</evidence>
<dbReference type="Gene3D" id="2.30.42.10">
    <property type="match status" value="2"/>
</dbReference>
<keyword evidence="5" id="KW-0812">Transmembrane</keyword>
<dbReference type="InterPro" id="IPR001478">
    <property type="entry name" value="PDZ"/>
</dbReference>
<dbReference type="Proteomes" id="UP000245533">
    <property type="component" value="Unassembled WGS sequence"/>
</dbReference>
<keyword evidence="2" id="KW-0645">Protease</keyword>
<dbReference type="Pfam" id="PF13180">
    <property type="entry name" value="PDZ_2"/>
    <property type="match status" value="1"/>
</dbReference>
<evidence type="ECO:0000256" key="2">
    <source>
        <dbReference type="ARBA" id="ARBA00022670"/>
    </source>
</evidence>
<evidence type="ECO:0000313" key="7">
    <source>
        <dbReference type="EMBL" id="PWN06890.1"/>
    </source>
</evidence>
<keyword evidence="5" id="KW-1133">Transmembrane helix</keyword>
<dbReference type="PRINTS" id="PR00834">
    <property type="entry name" value="PROTEASES2C"/>
</dbReference>
<organism evidence="7 8">
    <name type="scientific">Rhodohalobacter mucosus</name>
    <dbReference type="NCBI Taxonomy" id="2079485"/>
    <lineage>
        <taxon>Bacteria</taxon>
        <taxon>Pseudomonadati</taxon>
        <taxon>Balneolota</taxon>
        <taxon>Balneolia</taxon>
        <taxon>Balneolales</taxon>
        <taxon>Balneolaceae</taxon>
        <taxon>Rhodohalobacter</taxon>
    </lineage>
</organism>
<dbReference type="SMART" id="SM00228">
    <property type="entry name" value="PDZ"/>
    <property type="match status" value="2"/>
</dbReference>
<evidence type="ECO:0000259" key="6">
    <source>
        <dbReference type="PROSITE" id="PS50106"/>
    </source>
</evidence>
<proteinExistence type="inferred from homology"/>
<dbReference type="EMBL" id="QGGB01000005">
    <property type="protein sequence ID" value="PWN06890.1"/>
    <property type="molecule type" value="Genomic_DNA"/>
</dbReference>
<keyword evidence="3" id="KW-0378">Hydrolase</keyword>
<dbReference type="InterPro" id="IPR009003">
    <property type="entry name" value="Peptidase_S1_PA"/>
</dbReference>
<dbReference type="GO" id="GO:0006508">
    <property type="term" value="P:proteolysis"/>
    <property type="evidence" value="ECO:0007669"/>
    <property type="project" value="UniProtKB-KW"/>
</dbReference>
<sequence length="518" mass="57462">MKIRDKILSGILLVLIGVLLGMILMFFRQGTFSFDLAEVKVTEVNRSESPIWTDDELEKIDDRFVFKTIAKTVTPSVVYIETLINARDRREMSPGEEEDGGNFWDRYLPRTRTVGSGVIITADGYILTNNHVIESAVRDGINVTLDDKRTFDARVVGRDPSTDLAVLKIDAENLQNAVIGNSDRLEVGEWVLAIGNPFRLRSTVTAGIVSALSREVQIIDDLRRIESFIQTDAAINRGNSGGALVNTSGELIGINTAIATQTGSYQGYGFAVPSNLALKIARDIIEFGEVKRGLLGVTIESVTASTARRAGLNEISGVLIIDTVEDGAAAKAGVQSSDIILKVNGVAVSESNQLQEKVAMFRPDDQVTLTIWRDREELETDVVLEEMQPIVQETQTIPENNFDEEQLGPEPEMWEEIPGDENSGIEQQSFRELGFSIRALATPEDPDRFNLYLHRVQRGSEAWNRGLREGGEITEINGNRVHTLDEVEKEITDSLKNHRSLTFKIRTGQGTDGYYQLF</sequence>
<dbReference type="RefSeq" id="WP_109646239.1">
    <property type="nucleotide sequence ID" value="NZ_QGGB01000005.1"/>
</dbReference>
<comment type="caution">
    <text evidence="7">The sequence shown here is derived from an EMBL/GenBank/DDBJ whole genome shotgun (WGS) entry which is preliminary data.</text>
</comment>
<dbReference type="OrthoDB" id="9758917at2"/>
<comment type="similarity">
    <text evidence="1">Belongs to the peptidase S1C family.</text>
</comment>
<keyword evidence="8" id="KW-1185">Reference proteome</keyword>
<dbReference type="FunFam" id="2.40.10.10:FF:000001">
    <property type="entry name" value="Periplasmic serine protease DegS"/>
    <property type="match status" value="1"/>
</dbReference>
<dbReference type="AlphaFoldDB" id="A0A316TR45"/>
<evidence type="ECO:0000256" key="4">
    <source>
        <dbReference type="ARBA" id="ARBA00022825"/>
    </source>
</evidence>
<dbReference type="GO" id="GO:0004252">
    <property type="term" value="F:serine-type endopeptidase activity"/>
    <property type="evidence" value="ECO:0007669"/>
    <property type="project" value="InterPro"/>
</dbReference>